<proteinExistence type="predicted"/>
<sequence>MLPRMTAPSKPPLRRRVLRVIRAPWYWVQKIVPKRQVEDLSETTEEEREEKAKEEENEELFRFYADKKPPVSPYRAYFEKWSKAEKEGDNKKANEKKDSIKKPSTSVGKQVKELEALATKPFDPVKNATVIDDDGKDGIARCGTLRRSWQYQARIRPRQKVTVPSVFLLNGS</sequence>
<reference evidence="2" key="1">
    <citation type="journal article" date="2013" name="Genetics">
        <title>The draft genome and transcriptome of Panagrellus redivivus are shaped by the harsh demands of a free-living lifestyle.</title>
        <authorList>
            <person name="Srinivasan J."/>
            <person name="Dillman A.R."/>
            <person name="Macchietto M.G."/>
            <person name="Heikkinen L."/>
            <person name="Lakso M."/>
            <person name="Fracchia K.M."/>
            <person name="Antoshechkin I."/>
            <person name="Mortazavi A."/>
            <person name="Wong G."/>
            <person name="Sternberg P.W."/>
        </authorList>
    </citation>
    <scope>NUCLEOTIDE SEQUENCE [LARGE SCALE GENOMIC DNA]</scope>
    <source>
        <strain evidence="2">MT8872</strain>
    </source>
</reference>
<evidence type="ECO:0000313" key="2">
    <source>
        <dbReference type="Proteomes" id="UP000492821"/>
    </source>
</evidence>
<organism evidence="2 3">
    <name type="scientific">Panagrellus redivivus</name>
    <name type="common">Microworm</name>
    <dbReference type="NCBI Taxonomy" id="6233"/>
    <lineage>
        <taxon>Eukaryota</taxon>
        <taxon>Metazoa</taxon>
        <taxon>Ecdysozoa</taxon>
        <taxon>Nematoda</taxon>
        <taxon>Chromadorea</taxon>
        <taxon>Rhabditida</taxon>
        <taxon>Tylenchina</taxon>
        <taxon>Panagrolaimomorpha</taxon>
        <taxon>Panagrolaimoidea</taxon>
        <taxon>Panagrolaimidae</taxon>
        <taxon>Panagrellus</taxon>
    </lineage>
</organism>
<evidence type="ECO:0000313" key="3">
    <source>
        <dbReference type="WBParaSite" id="Pan_g10537.t1"/>
    </source>
</evidence>
<dbReference type="Proteomes" id="UP000492821">
    <property type="component" value="Unassembled WGS sequence"/>
</dbReference>
<evidence type="ECO:0000256" key="1">
    <source>
        <dbReference type="SAM" id="MobiDB-lite"/>
    </source>
</evidence>
<feature type="region of interest" description="Disordered" evidence="1">
    <location>
        <begin position="84"/>
        <end position="108"/>
    </location>
</feature>
<keyword evidence="2" id="KW-1185">Reference proteome</keyword>
<name>A0A7E4UMI6_PANRE</name>
<protein>
    <submittedName>
        <fullName evidence="3">Uncharacterized protein</fullName>
    </submittedName>
</protein>
<feature type="compositionally biased region" description="Acidic residues" evidence="1">
    <location>
        <begin position="39"/>
        <end position="48"/>
    </location>
</feature>
<dbReference type="WBParaSite" id="Pan_g10537.t1">
    <property type="protein sequence ID" value="Pan_g10537.t1"/>
    <property type="gene ID" value="Pan_g10537"/>
</dbReference>
<feature type="region of interest" description="Disordered" evidence="1">
    <location>
        <begin position="37"/>
        <end position="57"/>
    </location>
</feature>
<feature type="compositionally biased region" description="Basic and acidic residues" evidence="1">
    <location>
        <begin position="84"/>
        <end position="101"/>
    </location>
</feature>
<dbReference type="AlphaFoldDB" id="A0A7E4UMI6"/>
<accession>A0A7E4UMI6</accession>
<reference evidence="3" key="2">
    <citation type="submission" date="2020-10" db="UniProtKB">
        <authorList>
            <consortium name="WormBaseParasite"/>
        </authorList>
    </citation>
    <scope>IDENTIFICATION</scope>
</reference>